<dbReference type="Proteomes" id="UP000235392">
    <property type="component" value="Unassembled WGS sequence"/>
</dbReference>
<proteinExistence type="predicted"/>
<reference evidence="2 3" key="1">
    <citation type="submission" date="2017-11" db="EMBL/GenBank/DDBJ databases">
        <title>De novo assembly and phasing of dikaryotic genomes from two isolates of Puccinia coronata f. sp. avenae, the causal agent of oat crown rust.</title>
        <authorList>
            <person name="Miller M.E."/>
            <person name="Zhang Y."/>
            <person name="Omidvar V."/>
            <person name="Sperschneider J."/>
            <person name="Schwessinger B."/>
            <person name="Raley C."/>
            <person name="Palmer J.M."/>
            <person name="Garnica D."/>
            <person name="Upadhyaya N."/>
            <person name="Rathjen J."/>
            <person name="Taylor J.M."/>
            <person name="Park R.F."/>
            <person name="Dodds P.N."/>
            <person name="Hirsch C.D."/>
            <person name="Kianian S.F."/>
            <person name="Figueroa M."/>
        </authorList>
    </citation>
    <scope>NUCLEOTIDE SEQUENCE [LARGE SCALE GENOMIC DNA]</scope>
    <source>
        <strain evidence="2">12SD80</strain>
    </source>
</reference>
<feature type="region of interest" description="Disordered" evidence="1">
    <location>
        <begin position="221"/>
        <end position="264"/>
    </location>
</feature>
<comment type="caution">
    <text evidence="2">The sequence shown here is derived from an EMBL/GenBank/DDBJ whole genome shotgun (WGS) entry which is preliminary data.</text>
</comment>
<organism evidence="2 3">
    <name type="scientific">Puccinia coronata f. sp. avenae</name>
    <dbReference type="NCBI Taxonomy" id="200324"/>
    <lineage>
        <taxon>Eukaryota</taxon>
        <taxon>Fungi</taxon>
        <taxon>Dikarya</taxon>
        <taxon>Basidiomycota</taxon>
        <taxon>Pucciniomycotina</taxon>
        <taxon>Pucciniomycetes</taxon>
        <taxon>Pucciniales</taxon>
        <taxon>Pucciniaceae</taxon>
        <taxon>Puccinia</taxon>
    </lineage>
</organism>
<dbReference type="EMBL" id="PGCI01000655">
    <property type="protein sequence ID" value="PLW22694.1"/>
    <property type="molecule type" value="Genomic_DNA"/>
</dbReference>
<sequence length="576" mass="65830">MYQSGFSSGVGVCHIEIMLQEEEEIDKSQWMLPEKLMKIGDKPPLHSQYRQELCEALPYFRSYQGGHYVSKKRTLGYLLDGCPAPRDIFEDSGRVIISHGGGGSKMSQSTGSGSHRLTLVKSQKRNDFRVEALQKCQQQQLPVVLIAGKKYSGMPWIGNYDSVGYAVLGYYLVTHSWPEKEVSSDQPNKACVRFKFRFQWMSSQGDPWWLSDMQQYTLESSTQTINKADERSSTDVSDACGQEDQQDSRSESSQPEMQQLSADNSEFKISEIESNPSAPEQEIFRSSEDSYLAASSVMEIETEATSEIDDTSLDQEMLSVEDQESLEYECNTCGGKSLQLFKGSWMCLNEFCKNFFQPKISSTHVQTNAKDEELHYVAWFLRHQRSLEHEERVPFQLKPKTLQELSGMKRDFSAHQEPKVGFYCSSCGRLSIRIYWRALICSNCQVRVDLFLWSPPSPSHLPSNYRKMRDATYDDCSLYSIWQFNIQRYTVKCYILLDGAGCIIHATPNGQWLKSFADTLFASFLTTLDPLILKRNKFKINKIDGMVAQAFTLNCGEAYKFCTGKYSSYYLNVLDL</sequence>
<evidence type="ECO:0008006" key="4">
    <source>
        <dbReference type="Google" id="ProtNLM"/>
    </source>
</evidence>
<accession>A0A2N5TB17</accession>
<protein>
    <recommendedName>
        <fullName evidence="4">YDG domain-containing protein</fullName>
    </recommendedName>
</protein>
<evidence type="ECO:0000256" key="1">
    <source>
        <dbReference type="SAM" id="MobiDB-lite"/>
    </source>
</evidence>
<evidence type="ECO:0000313" key="3">
    <source>
        <dbReference type="Proteomes" id="UP000235392"/>
    </source>
</evidence>
<feature type="compositionally biased region" description="Polar residues" evidence="1">
    <location>
        <begin position="255"/>
        <end position="264"/>
    </location>
</feature>
<evidence type="ECO:0000313" key="2">
    <source>
        <dbReference type="EMBL" id="PLW22694.1"/>
    </source>
</evidence>
<dbReference type="AlphaFoldDB" id="A0A2N5TB17"/>
<name>A0A2N5TB17_9BASI</name>
<gene>
    <name evidence="2" type="ORF">PCASD_13740</name>
</gene>